<proteinExistence type="predicted"/>
<dbReference type="PANTHER" id="PTHR43540:SF1">
    <property type="entry name" value="ISOCHORISMATASE HYDROLASE"/>
    <property type="match status" value="1"/>
</dbReference>
<dbReference type="Pfam" id="PF00857">
    <property type="entry name" value="Isochorismatase"/>
    <property type="match status" value="1"/>
</dbReference>
<dbReference type="KEGG" id="acab:QRX50_49085"/>
<organism evidence="3 4">
    <name type="scientific">Amycolatopsis carbonis</name>
    <dbReference type="NCBI Taxonomy" id="715471"/>
    <lineage>
        <taxon>Bacteria</taxon>
        <taxon>Bacillati</taxon>
        <taxon>Actinomycetota</taxon>
        <taxon>Actinomycetes</taxon>
        <taxon>Pseudonocardiales</taxon>
        <taxon>Pseudonocardiaceae</taxon>
        <taxon>Amycolatopsis</taxon>
    </lineage>
</organism>
<feature type="domain" description="Isochorismatase-like" evidence="2">
    <location>
        <begin position="28"/>
        <end position="209"/>
    </location>
</feature>
<dbReference type="GO" id="GO:0016787">
    <property type="term" value="F:hydrolase activity"/>
    <property type="evidence" value="ECO:0007669"/>
    <property type="project" value="UniProtKB-KW"/>
</dbReference>
<accession>A0A9Y2MVW0</accession>
<evidence type="ECO:0000259" key="2">
    <source>
        <dbReference type="Pfam" id="PF00857"/>
    </source>
</evidence>
<gene>
    <name evidence="3" type="ORF">QRX50_49085</name>
</gene>
<dbReference type="AlphaFoldDB" id="A0A9Y2MVW0"/>
<keyword evidence="1" id="KW-0378">Hydrolase</keyword>
<evidence type="ECO:0000313" key="3">
    <source>
        <dbReference type="EMBL" id="WIX79193.1"/>
    </source>
</evidence>
<dbReference type="SUPFAM" id="SSF52499">
    <property type="entry name" value="Isochorismatase-like hydrolases"/>
    <property type="match status" value="1"/>
</dbReference>
<evidence type="ECO:0000256" key="1">
    <source>
        <dbReference type="ARBA" id="ARBA00022801"/>
    </source>
</evidence>
<dbReference type="EMBL" id="CP127294">
    <property type="protein sequence ID" value="WIX79193.1"/>
    <property type="molecule type" value="Genomic_DNA"/>
</dbReference>
<sequence length="215" mass="23334">MTVLPPAEIATYRRAGFLDGFRLGARPALLVVDVTYGFTGSRGLTFDEAIREFSTACGPAAWATMPTIERLIGMFRGRGAPIIFTRADTDGQRFTGRATKNKGSSKAAPGYGEFPDECAPREGEWVLGKTKASAFFHTPLLPYLVQERVDSLVVCGVSTSGCVRATVVDACSYGFDTIVVDDACFDRSWFSHCTNLFDMNAKYASVLSLHELADS</sequence>
<evidence type="ECO:0000313" key="4">
    <source>
        <dbReference type="Proteomes" id="UP001236014"/>
    </source>
</evidence>
<dbReference type="InterPro" id="IPR000868">
    <property type="entry name" value="Isochorismatase-like_dom"/>
</dbReference>
<dbReference type="Proteomes" id="UP001236014">
    <property type="component" value="Chromosome"/>
</dbReference>
<dbReference type="InterPro" id="IPR050272">
    <property type="entry name" value="Isochorismatase-like_hydrls"/>
</dbReference>
<dbReference type="RefSeq" id="WP_285969885.1">
    <property type="nucleotide sequence ID" value="NZ_CP127294.1"/>
</dbReference>
<reference evidence="3 4" key="1">
    <citation type="submission" date="2023-06" db="EMBL/GenBank/DDBJ databases">
        <authorList>
            <person name="Oyuntsetseg B."/>
            <person name="Kim S.B."/>
        </authorList>
    </citation>
    <scope>NUCLEOTIDE SEQUENCE [LARGE SCALE GENOMIC DNA]</scope>
    <source>
        <strain evidence="3 4">2-15</strain>
    </source>
</reference>
<dbReference type="InterPro" id="IPR036380">
    <property type="entry name" value="Isochorismatase-like_sf"/>
</dbReference>
<protein>
    <submittedName>
        <fullName evidence="3">Isochorismatase family protein</fullName>
    </submittedName>
</protein>
<name>A0A9Y2MVW0_9PSEU</name>
<keyword evidence="4" id="KW-1185">Reference proteome</keyword>
<dbReference type="PANTHER" id="PTHR43540">
    <property type="entry name" value="PEROXYUREIDOACRYLATE/UREIDOACRYLATE AMIDOHYDROLASE-RELATED"/>
    <property type="match status" value="1"/>
</dbReference>
<dbReference type="Gene3D" id="3.40.50.850">
    <property type="entry name" value="Isochorismatase-like"/>
    <property type="match status" value="1"/>
</dbReference>